<evidence type="ECO:0000313" key="2">
    <source>
        <dbReference type="Proteomes" id="UP000887572"/>
    </source>
</evidence>
<feature type="transmembrane region" description="Helical" evidence="1">
    <location>
        <begin position="6"/>
        <end position="28"/>
    </location>
</feature>
<proteinExistence type="predicted"/>
<sequence length="357" mass="40397">MPCSSFVLHSLLLHSLILALLAFLFSSVQYEDRKALNRTLAKLNTDGEHRRFVLLVCRGKCLKERAQIPNWLREFNTANNASILKRRGIGFHYHLHRRPIPVMGIEQALKEHSFRQSVLFYVVGGMAFPATPEEVYRQKGTFLSWLDSFEQPPIVQISELVEMNEWLNSECHGNGLNRRRLEQEMVLLVVHDQFVCPESLLPNFARSLFASSRQSRTNITVLEAARPLGDSEELSLYARLPGISCSCRVDILLRANLFTELPQGVLGSNIHQIIENWIKLPLANERCPEGNSSLNLAPVLAPLGAANLEFLREERILRAIERKREYLTVGIIGGVAVMALAMSIFWGLNGNDFISKP</sequence>
<feature type="transmembrane region" description="Helical" evidence="1">
    <location>
        <begin position="326"/>
        <end position="348"/>
    </location>
</feature>
<dbReference type="AlphaFoldDB" id="A0A914GTX8"/>
<reference evidence="3" key="1">
    <citation type="submission" date="2022-11" db="UniProtKB">
        <authorList>
            <consortium name="WormBaseParasite"/>
        </authorList>
    </citation>
    <scope>IDENTIFICATION</scope>
</reference>
<keyword evidence="1" id="KW-0812">Transmembrane</keyword>
<dbReference type="WBParaSite" id="Gr19_v10_g11310.t1">
    <property type="protein sequence ID" value="Gr19_v10_g11310.t1"/>
    <property type="gene ID" value="Gr19_v10_g11310"/>
</dbReference>
<evidence type="ECO:0000256" key="1">
    <source>
        <dbReference type="SAM" id="Phobius"/>
    </source>
</evidence>
<dbReference type="Proteomes" id="UP000887572">
    <property type="component" value="Unplaced"/>
</dbReference>
<organism evidence="2 3">
    <name type="scientific">Globodera rostochiensis</name>
    <name type="common">Golden nematode worm</name>
    <name type="synonym">Heterodera rostochiensis</name>
    <dbReference type="NCBI Taxonomy" id="31243"/>
    <lineage>
        <taxon>Eukaryota</taxon>
        <taxon>Metazoa</taxon>
        <taxon>Ecdysozoa</taxon>
        <taxon>Nematoda</taxon>
        <taxon>Chromadorea</taxon>
        <taxon>Rhabditida</taxon>
        <taxon>Tylenchina</taxon>
        <taxon>Tylenchomorpha</taxon>
        <taxon>Tylenchoidea</taxon>
        <taxon>Heteroderidae</taxon>
        <taxon>Heteroderinae</taxon>
        <taxon>Globodera</taxon>
    </lineage>
</organism>
<name>A0A914GTX8_GLORO</name>
<accession>A0A914GTX8</accession>
<keyword evidence="2" id="KW-1185">Reference proteome</keyword>
<keyword evidence="1" id="KW-1133">Transmembrane helix</keyword>
<keyword evidence="1" id="KW-0472">Membrane</keyword>
<protein>
    <submittedName>
        <fullName evidence="3">Uncharacterized protein</fullName>
    </submittedName>
</protein>
<evidence type="ECO:0000313" key="3">
    <source>
        <dbReference type="WBParaSite" id="Gr19_v10_g11310.t1"/>
    </source>
</evidence>